<dbReference type="EMBL" id="JAIWYP010000004">
    <property type="protein sequence ID" value="KAH3835901.1"/>
    <property type="molecule type" value="Genomic_DNA"/>
</dbReference>
<proteinExistence type="predicted"/>
<accession>A0A9D4KAT7</accession>
<evidence type="ECO:0000313" key="1">
    <source>
        <dbReference type="EMBL" id="KAH3835901.1"/>
    </source>
</evidence>
<name>A0A9D4KAT7_DREPO</name>
<sequence>MGVKRLGRKRLGRKRLGGETFATPDSLQFCLLRHAFDLDHFDLTYFPPTSYTYFPDTNRLIFHSASIGLLFRFLTGLPSEVSLDYDMDLLSSEENVTEHPISVSSDGHDDYINFPQNQEEAFLYYDHYDDGCSSSLNEVHADVSIETGCEFNSESSQILSIDLFSDVTDDVTEMSASSVDIDSF</sequence>
<keyword evidence="2" id="KW-1185">Reference proteome</keyword>
<gene>
    <name evidence="1" type="ORF">DPMN_109269</name>
</gene>
<reference evidence="1" key="1">
    <citation type="journal article" date="2019" name="bioRxiv">
        <title>The Genome of the Zebra Mussel, Dreissena polymorpha: A Resource for Invasive Species Research.</title>
        <authorList>
            <person name="McCartney M.A."/>
            <person name="Auch B."/>
            <person name="Kono T."/>
            <person name="Mallez S."/>
            <person name="Zhang Y."/>
            <person name="Obille A."/>
            <person name="Becker A."/>
            <person name="Abrahante J.E."/>
            <person name="Garbe J."/>
            <person name="Badalamenti J.P."/>
            <person name="Herman A."/>
            <person name="Mangelson H."/>
            <person name="Liachko I."/>
            <person name="Sullivan S."/>
            <person name="Sone E.D."/>
            <person name="Koren S."/>
            <person name="Silverstein K.A.T."/>
            <person name="Beckman K.B."/>
            <person name="Gohl D.M."/>
        </authorList>
    </citation>
    <scope>NUCLEOTIDE SEQUENCE</scope>
    <source>
        <strain evidence="1">Duluth1</strain>
        <tissue evidence="1">Whole animal</tissue>
    </source>
</reference>
<dbReference type="Proteomes" id="UP000828390">
    <property type="component" value="Unassembled WGS sequence"/>
</dbReference>
<organism evidence="1 2">
    <name type="scientific">Dreissena polymorpha</name>
    <name type="common">Zebra mussel</name>
    <name type="synonym">Mytilus polymorpha</name>
    <dbReference type="NCBI Taxonomy" id="45954"/>
    <lineage>
        <taxon>Eukaryota</taxon>
        <taxon>Metazoa</taxon>
        <taxon>Spiralia</taxon>
        <taxon>Lophotrochozoa</taxon>
        <taxon>Mollusca</taxon>
        <taxon>Bivalvia</taxon>
        <taxon>Autobranchia</taxon>
        <taxon>Heteroconchia</taxon>
        <taxon>Euheterodonta</taxon>
        <taxon>Imparidentia</taxon>
        <taxon>Neoheterodontei</taxon>
        <taxon>Myida</taxon>
        <taxon>Dreissenoidea</taxon>
        <taxon>Dreissenidae</taxon>
        <taxon>Dreissena</taxon>
    </lineage>
</organism>
<evidence type="ECO:0000313" key="2">
    <source>
        <dbReference type="Proteomes" id="UP000828390"/>
    </source>
</evidence>
<dbReference type="AlphaFoldDB" id="A0A9D4KAT7"/>
<comment type="caution">
    <text evidence="1">The sequence shown here is derived from an EMBL/GenBank/DDBJ whole genome shotgun (WGS) entry which is preliminary data.</text>
</comment>
<reference evidence="1" key="2">
    <citation type="submission" date="2020-11" db="EMBL/GenBank/DDBJ databases">
        <authorList>
            <person name="McCartney M.A."/>
            <person name="Auch B."/>
            <person name="Kono T."/>
            <person name="Mallez S."/>
            <person name="Becker A."/>
            <person name="Gohl D.M."/>
            <person name="Silverstein K.A.T."/>
            <person name="Koren S."/>
            <person name="Bechman K.B."/>
            <person name="Herman A."/>
            <person name="Abrahante J.E."/>
            <person name="Garbe J."/>
        </authorList>
    </citation>
    <scope>NUCLEOTIDE SEQUENCE</scope>
    <source>
        <strain evidence="1">Duluth1</strain>
        <tissue evidence="1">Whole animal</tissue>
    </source>
</reference>
<protein>
    <submittedName>
        <fullName evidence="1">Uncharacterized protein</fullName>
    </submittedName>
</protein>